<gene>
    <name evidence="3" type="ORF">BDU57DRAFT_526874</name>
</gene>
<accession>A0A6A5QV56</accession>
<dbReference type="InterPro" id="IPR045865">
    <property type="entry name" value="ACT-like_dom_sf"/>
</dbReference>
<dbReference type="Proteomes" id="UP000800096">
    <property type="component" value="Unassembled WGS sequence"/>
</dbReference>
<dbReference type="Pfam" id="PF13840">
    <property type="entry name" value="ACT_7"/>
    <property type="match status" value="1"/>
</dbReference>
<dbReference type="PANTHER" id="PTHR31131:SF6">
    <property type="entry name" value="CASTOR ACT DOMAIN-CONTAINING PROTEIN"/>
    <property type="match status" value="1"/>
</dbReference>
<sequence>MNFGFKNDTSHWPVGQGCRATHGHAIGRHRTDYSYQTTPARNGHVHDIAECTHSIFGTFVPAVVCPYAVPQSKACASSLGSLPVGPCVWLPNEGSLLYFASCAEPSASQTSANMITFKDTHLALIHIPLHLYSSFLQSMLQLLLPTASRLGNGNGNGHGAVQPPKGWPYEHPFVNISITPIECSIVCSRQLANELFVPVLSLLDVHSRSQVHITSDDFIVMQVDGEGLDAGQRVLELTSPLALAGIPIFFITTYFADYILVPLRHRQQVVQALEERGFQFEHQTSSYVNSFHHGRTHSSSSFEVQPPGTPPPATISELQTKTFATLKRSKIVPTVDSRIRLVQCAGRRDSTNGMSQSRNRNSMTSAADDALHLGLVKCLIAPPYPRFLSLTLTDTEAASLLLDHTLLPNFTQDILLGSKDEYLAPITLDLRDLPVESTGIVCGVAGRLVGATAGQVESPVEMSYLSTARAGTVMVVEEELDRALGALRGTENGILSSSD</sequence>
<feature type="region of interest" description="Disordered" evidence="1">
    <location>
        <begin position="294"/>
        <end position="313"/>
    </location>
</feature>
<evidence type="ECO:0000259" key="2">
    <source>
        <dbReference type="Pfam" id="PF13840"/>
    </source>
</evidence>
<dbReference type="PANTHER" id="PTHR31131">
    <property type="entry name" value="CHROMOSOME 1, WHOLE GENOME SHOTGUN SEQUENCE"/>
    <property type="match status" value="1"/>
</dbReference>
<organism evidence="3 4">
    <name type="scientific">Ampelomyces quisqualis</name>
    <name type="common">Powdery mildew agent</name>
    <dbReference type="NCBI Taxonomy" id="50730"/>
    <lineage>
        <taxon>Eukaryota</taxon>
        <taxon>Fungi</taxon>
        <taxon>Dikarya</taxon>
        <taxon>Ascomycota</taxon>
        <taxon>Pezizomycotina</taxon>
        <taxon>Dothideomycetes</taxon>
        <taxon>Pleosporomycetidae</taxon>
        <taxon>Pleosporales</taxon>
        <taxon>Pleosporineae</taxon>
        <taxon>Phaeosphaeriaceae</taxon>
        <taxon>Ampelomyces</taxon>
    </lineage>
</organism>
<proteinExistence type="predicted"/>
<dbReference type="EMBL" id="ML979133">
    <property type="protein sequence ID" value="KAF1918700.1"/>
    <property type="molecule type" value="Genomic_DNA"/>
</dbReference>
<dbReference type="GO" id="GO:0006520">
    <property type="term" value="P:amino acid metabolic process"/>
    <property type="evidence" value="ECO:0007669"/>
    <property type="project" value="UniProtKB-ARBA"/>
</dbReference>
<reference evidence="3" key="1">
    <citation type="journal article" date="2020" name="Stud. Mycol.">
        <title>101 Dothideomycetes genomes: a test case for predicting lifestyles and emergence of pathogens.</title>
        <authorList>
            <person name="Haridas S."/>
            <person name="Albert R."/>
            <person name="Binder M."/>
            <person name="Bloem J."/>
            <person name="Labutti K."/>
            <person name="Salamov A."/>
            <person name="Andreopoulos B."/>
            <person name="Baker S."/>
            <person name="Barry K."/>
            <person name="Bills G."/>
            <person name="Bluhm B."/>
            <person name="Cannon C."/>
            <person name="Castanera R."/>
            <person name="Culley D."/>
            <person name="Daum C."/>
            <person name="Ezra D."/>
            <person name="Gonzalez J."/>
            <person name="Henrissat B."/>
            <person name="Kuo A."/>
            <person name="Liang C."/>
            <person name="Lipzen A."/>
            <person name="Lutzoni F."/>
            <person name="Magnuson J."/>
            <person name="Mondo S."/>
            <person name="Nolan M."/>
            <person name="Ohm R."/>
            <person name="Pangilinan J."/>
            <person name="Park H.-J."/>
            <person name="Ramirez L."/>
            <person name="Alfaro M."/>
            <person name="Sun H."/>
            <person name="Tritt A."/>
            <person name="Yoshinaga Y."/>
            <person name="Zwiers L.-H."/>
            <person name="Turgeon B."/>
            <person name="Goodwin S."/>
            <person name="Spatafora J."/>
            <person name="Crous P."/>
            <person name="Grigoriev I."/>
        </authorList>
    </citation>
    <scope>NUCLEOTIDE SEQUENCE</scope>
    <source>
        <strain evidence="3">HMLAC05119</strain>
    </source>
</reference>
<protein>
    <submittedName>
        <fullName evidence="3">ACT domain-containing protein</fullName>
    </submittedName>
</protein>
<dbReference type="InterPro" id="IPR027795">
    <property type="entry name" value="CASTOR_ACT_dom"/>
</dbReference>
<dbReference type="AlphaFoldDB" id="A0A6A5QV56"/>
<dbReference type="GO" id="GO:0046394">
    <property type="term" value="P:carboxylic acid biosynthetic process"/>
    <property type="evidence" value="ECO:0007669"/>
    <property type="project" value="UniProtKB-ARBA"/>
</dbReference>
<dbReference type="SUPFAM" id="SSF55021">
    <property type="entry name" value="ACT-like"/>
    <property type="match status" value="1"/>
</dbReference>
<keyword evidence="4" id="KW-1185">Reference proteome</keyword>
<name>A0A6A5QV56_AMPQU</name>
<dbReference type="Gene3D" id="3.30.2130.10">
    <property type="entry name" value="VC0802-like"/>
    <property type="match status" value="2"/>
</dbReference>
<dbReference type="OrthoDB" id="58529at2759"/>
<evidence type="ECO:0000256" key="1">
    <source>
        <dbReference type="SAM" id="MobiDB-lite"/>
    </source>
</evidence>
<evidence type="ECO:0000313" key="4">
    <source>
        <dbReference type="Proteomes" id="UP000800096"/>
    </source>
</evidence>
<evidence type="ECO:0000313" key="3">
    <source>
        <dbReference type="EMBL" id="KAF1918700.1"/>
    </source>
</evidence>
<feature type="domain" description="CASTOR ACT" evidence="2">
    <location>
        <begin position="215"/>
        <end position="275"/>
    </location>
</feature>
<dbReference type="InterPro" id="IPR051719">
    <property type="entry name" value="CASTOR_mTORC1"/>
</dbReference>